<accession>A0A132AHI2</accession>
<keyword evidence="4" id="KW-0285">Flavoprotein</keyword>
<dbReference type="SUPFAM" id="SSF51905">
    <property type="entry name" value="FAD/NAD(P)-binding domain"/>
    <property type="match status" value="1"/>
</dbReference>
<evidence type="ECO:0000256" key="1">
    <source>
        <dbReference type="ARBA" id="ARBA00001974"/>
    </source>
</evidence>
<dbReference type="Pfam" id="PF07992">
    <property type="entry name" value="Pyr_redox_2"/>
    <property type="match status" value="2"/>
</dbReference>
<dbReference type="EMBL" id="JXLN01014843">
    <property type="protein sequence ID" value="KPM10269.1"/>
    <property type="molecule type" value="Genomic_DNA"/>
</dbReference>
<dbReference type="PRINTS" id="PR00368">
    <property type="entry name" value="FADPNR"/>
</dbReference>
<dbReference type="PANTHER" id="PTHR43429">
    <property type="entry name" value="PYRIDINE NUCLEOTIDE-DISULFIDE OXIDOREDUCTASE DOMAIN-CONTAINING"/>
    <property type="match status" value="1"/>
</dbReference>
<dbReference type="PANTHER" id="PTHR43429:SF2">
    <property type="entry name" value="PYRIDINE NUCLEOTIDE-DISULFIDE OXIDOREDUCTASE DOMAIN-CONTAINING PROTEIN 1"/>
    <property type="match status" value="1"/>
</dbReference>
<sequence>MKPIIIVGGGIAGVTCAKILHLDCQNLDVILISASPLVKTIANLKTFGRSIDVFDVAEQNLDDLQQSNLKVRLNKVIALDSEQHRIQLDDGEWLPYSKLCLCTGAKPQRIPLECFQSIEKYIRYIRDTMTANDFHKMLQKSKKIVVTGNGGIALEAVYAIDNVEVVWLIKSDSFGSVWLDAGASKFFSDFLHKNSQSNSKTVSKRARYEQDPKHSKQSYDEMGVALGPDWYRGLELKGKTQEKKVSLEKNVEIVMIYSKLESIPISKRSSQADLSEKDPWNVYIELNNGKIIGCDMILVGYGVVPNNQVFLPGNDFKLASDQGIIVDHEMRTSLVDVYAAGDVCSAVWDPNKTPYWFQMRTWTQARQMGYYAAKCIQSHLQSTDPEIYFNFEVFTHVTNFFGFRSTFLGLFNGQKLLDDQYKILCSVTPGKEYRKVILKDDRMKGAILIGNENLEETFEFLIYNQTDLSRFGDLLLEDIVDIEDFFD</sequence>
<evidence type="ECO:0000256" key="5">
    <source>
        <dbReference type="ARBA" id="ARBA00022827"/>
    </source>
</evidence>
<evidence type="ECO:0000259" key="6">
    <source>
        <dbReference type="Pfam" id="PF07992"/>
    </source>
</evidence>
<protein>
    <recommendedName>
        <fullName evidence="3">Pyridine nucleotide-disulfide oxidoreductase domain-containing protein 1</fullName>
    </recommendedName>
</protein>
<name>A0A132AHI2_SARSC</name>
<dbReference type="Gene3D" id="3.50.50.60">
    <property type="entry name" value="FAD/NAD(P)-binding domain"/>
    <property type="match status" value="3"/>
</dbReference>
<comment type="caution">
    <text evidence="7">The sequence shown here is derived from an EMBL/GenBank/DDBJ whole genome shotgun (WGS) entry which is preliminary data.</text>
</comment>
<dbReference type="InterPro" id="IPR050260">
    <property type="entry name" value="FAD-bd_OxRdtase"/>
</dbReference>
<evidence type="ECO:0000256" key="2">
    <source>
        <dbReference type="ARBA" id="ARBA00008147"/>
    </source>
</evidence>
<dbReference type="AlphaFoldDB" id="A0A132AHI2"/>
<gene>
    <name evidence="7" type="ORF">QR98_0088210</name>
</gene>
<keyword evidence="5" id="KW-0274">FAD</keyword>
<dbReference type="InterPro" id="IPR036188">
    <property type="entry name" value="FAD/NAD-bd_sf"/>
</dbReference>
<dbReference type="Proteomes" id="UP000616769">
    <property type="component" value="Unassembled WGS sequence"/>
</dbReference>
<evidence type="ECO:0000256" key="4">
    <source>
        <dbReference type="ARBA" id="ARBA00022630"/>
    </source>
</evidence>
<organism evidence="7 8">
    <name type="scientific">Sarcoptes scabiei</name>
    <name type="common">Itch mite</name>
    <name type="synonym">Acarus scabiei</name>
    <dbReference type="NCBI Taxonomy" id="52283"/>
    <lineage>
        <taxon>Eukaryota</taxon>
        <taxon>Metazoa</taxon>
        <taxon>Ecdysozoa</taxon>
        <taxon>Arthropoda</taxon>
        <taxon>Chelicerata</taxon>
        <taxon>Arachnida</taxon>
        <taxon>Acari</taxon>
        <taxon>Acariformes</taxon>
        <taxon>Sarcoptiformes</taxon>
        <taxon>Astigmata</taxon>
        <taxon>Psoroptidia</taxon>
        <taxon>Sarcoptoidea</taxon>
        <taxon>Sarcoptidae</taxon>
        <taxon>Sarcoptinae</taxon>
        <taxon>Sarcoptes</taxon>
    </lineage>
</organism>
<evidence type="ECO:0000256" key="3">
    <source>
        <dbReference type="ARBA" id="ARBA00018240"/>
    </source>
</evidence>
<evidence type="ECO:0000313" key="7">
    <source>
        <dbReference type="EMBL" id="KPM10269.1"/>
    </source>
</evidence>
<proteinExistence type="inferred from homology"/>
<feature type="domain" description="FAD/NAD(P)-binding" evidence="6">
    <location>
        <begin position="279"/>
        <end position="369"/>
    </location>
</feature>
<dbReference type="InterPro" id="IPR016156">
    <property type="entry name" value="FAD/NAD-linked_Rdtase_dimer_sf"/>
</dbReference>
<comment type="cofactor">
    <cofactor evidence="1">
        <name>FAD</name>
        <dbReference type="ChEBI" id="CHEBI:57692"/>
    </cofactor>
</comment>
<dbReference type="Gene3D" id="3.30.390.30">
    <property type="match status" value="1"/>
</dbReference>
<dbReference type="VEuPathDB" id="VectorBase:SSCA006166"/>
<dbReference type="InterPro" id="IPR023753">
    <property type="entry name" value="FAD/NAD-binding_dom"/>
</dbReference>
<dbReference type="OrthoDB" id="202203at2759"/>
<reference evidence="7 8" key="1">
    <citation type="journal article" date="2015" name="Parasit. Vectors">
        <title>Draft genome of the scabies mite.</title>
        <authorList>
            <person name="Rider S.D.Jr."/>
            <person name="Morgan M.S."/>
            <person name="Arlian L.G."/>
        </authorList>
    </citation>
    <scope>NUCLEOTIDE SEQUENCE [LARGE SCALE GENOMIC DNA]</scope>
    <source>
        <strain evidence="7">Arlian Lab</strain>
    </source>
</reference>
<dbReference type="GO" id="GO:0016491">
    <property type="term" value="F:oxidoreductase activity"/>
    <property type="evidence" value="ECO:0007669"/>
    <property type="project" value="InterPro"/>
</dbReference>
<feature type="domain" description="FAD/NAD(P)-binding" evidence="6">
    <location>
        <begin position="3"/>
        <end position="194"/>
    </location>
</feature>
<evidence type="ECO:0000313" key="8">
    <source>
        <dbReference type="Proteomes" id="UP000616769"/>
    </source>
</evidence>
<comment type="similarity">
    <text evidence="2">Belongs to the class-I pyridine nucleotide-disulfide oxidoreductase family. PYROXD1 subfamily.</text>
</comment>